<dbReference type="CDD" id="cd00051">
    <property type="entry name" value="EFh"/>
    <property type="match status" value="1"/>
</dbReference>
<accession>A0A7S0GV11</accession>
<feature type="domain" description="EF-hand" evidence="3">
    <location>
        <begin position="57"/>
        <end position="92"/>
    </location>
</feature>
<protein>
    <recommendedName>
        <fullName evidence="3">EF-hand domain-containing protein</fullName>
    </recommendedName>
</protein>
<dbReference type="PROSITE" id="PS50222">
    <property type="entry name" value="EF_HAND_2"/>
    <property type="match status" value="4"/>
</dbReference>
<dbReference type="PANTHER" id="PTHR23048:SF0">
    <property type="entry name" value="CALMODULIN LIKE 3"/>
    <property type="match status" value="1"/>
</dbReference>
<evidence type="ECO:0000259" key="3">
    <source>
        <dbReference type="PROSITE" id="PS50222"/>
    </source>
</evidence>
<evidence type="ECO:0000256" key="2">
    <source>
        <dbReference type="ARBA" id="ARBA00022837"/>
    </source>
</evidence>
<sequence length="162" mass="18287">MSKKHLTDEELSAEWPYLTRRQVKEFKDAFAIFDKDGGGSITTQELGDVMRSLGQKPTTAELETMVREIDADGNGEIDFPEFLTMMLRKMNEGNPEKELMDVFMVFDKDGSGTISPDELRSAMRVIGEKLTDDEIEDAIKLADKSGDGEVDYDEFIQFVLSD</sequence>
<name>A0A7S0GV11_MICPS</name>
<dbReference type="GO" id="GO:0005509">
    <property type="term" value="F:calcium ion binding"/>
    <property type="evidence" value="ECO:0007669"/>
    <property type="project" value="InterPro"/>
</dbReference>
<dbReference type="AlphaFoldDB" id="A0A7S0GV11"/>
<dbReference type="PROSITE" id="PS00018">
    <property type="entry name" value="EF_HAND_1"/>
    <property type="match status" value="4"/>
</dbReference>
<proteinExistence type="predicted"/>
<dbReference type="InterPro" id="IPR002048">
    <property type="entry name" value="EF_hand_dom"/>
</dbReference>
<keyword evidence="1" id="KW-0677">Repeat</keyword>
<dbReference type="EMBL" id="HBEN01006524">
    <property type="protein sequence ID" value="CAD8438635.1"/>
    <property type="molecule type" value="Transcribed_RNA"/>
</dbReference>
<gene>
    <name evidence="4" type="ORF">MSP1401_LOCUS5334</name>
</gene>
<feature type="domain" description="EF-hand" evidence="3">
    <location>
        <begin position="130"/>
        <end position="162"/>
    </location>
</feature>
<feature type="domain" description="EF-hand" evidence="3">
    <location>
        <begin position="94"/>
        <end position="129"/>
    </location>
</feature>
<feature type="domain" description="EF-hand" evidence="3">
    <location>
        <begin position="21"/>
        <end position="56"/>
    </location>
</feature>
<reference evidence="4" key="1">
    <citation type="submission" date="2021-01" db="EMBL/GenBank/DDBJ databases">
        <authorList>
            <person name="Corre E."/>
            <person name="Pelletier E."/>
            <person name="Niang G."/>
            <person name="Scheremetjew M."/>
            <person name="Finn R."/>
            <person name="Kale V."/>
            <person name="Holt S."/>
            <person name="Cochrane G."/>
            <person name="Meng A."/>
            <person name="Brown T."/>
            <person name="Cohen L."/>
        </authorList>
    </citation>
    <scope>NUCLEOTIDE SEQUENCE</scope>
    <source>
        <strain evidence="4">CCAC1681</strain>
    </source>
</reference>
<dbReference type="SMART" id="SM00054">
    <property type="entry name" value="EFh"/>
    <property type="match status" value="4"/>
</dbReference>
<dbReference type="InterPro" id="IPR050230">
    <property type="entry name" value="CALM/Myosin/TropC-like"/>
</dbReference>
<organism evidence="4">
    <name type="scientific">Micromonas pusilla</name>
    <name type="common">Picoplanktonic green alga</name>
    <name type="synonym">Chromulina pusilla</name>
    <dbReference type="NCBI Taxonomy" id="38833"/>
    <lineage>
        <taxon>Eukaryota</taxon>
        <taxon>Viridiplantae</taxon>
        <taxon>Chlorophyta</taxon>
        <taxon>Mamiellophyceae</taxon>
        <taxon>Mamiellales</taxon>
        <taxon>Mamiellaceae</taxon>
        <taxon>Micromonas</taxon>
    </lineage>
</organism>
<dbReference type="SUPFAM" id="SSF47473">
    <property type="entry name" value="EF-hand"/>
    <property type="match status" value="1"/>
</dbReference>
<dbReference type="InterPro" id="IPR018247">
    <property type="entry name" value="EF_Hand_1_Ca_BS"/>
</dbReference>
<dbReference type="Gene3D" id="1.10.238.10">
    <property type="entry name" value="EF-hand"/>
    <property type="match status" value="2"/>
</dbReference>
<dbReference type="PANTHER" id="PTHR23048">
    <property type="entry name" value="MYOSIN LIGHT CHAIN 1, 3"/>
    <property type="match status" value="1"/>
</dbReference>
<dbReference type="Pfam" id="PF13499">
    <property type="entry name" value="EF-hand_7"/>
    <property type="match status" value="2"/>
</dbReference>
<keyword evidence="2" id="KW-0106">Calcium</keyword>
<dbReference type="GO" id="GO:0016460">
    <property type="term" value="C:myosin II complex"/>
    <property type="evidence" value="ECO:0007669"/>
    <property type="project" value="TreeGrafter"/>
</dbReference>
<evidence type="ECO:0000313" key="4">
    <source>
        <dbReference type="EMBL" id="CAD8438635.1"/>
    </source>
</evidence>
<evidence type="ECO:0000256" key="1">
    <source>
        <dbReference type="ARBA" id="ARBA00022737"/>
    </source>
</evidence>
<dbReference type="InterPro" id="IPR011992">
    <property type="entry name" value="EF-hand-dom_pair"/>
</dbReference>
<dbReference type="FunFam" id="1.10.238.10:FF:000527">
    <property type="entry name" value="Calmodulin-3"/>
    <property type="match status" value="1"/>
</dbReference>